<reference evidence="6" key="1">
    <citation type="journal article" date="2021" name="Environ. Microbiol.">
        <title>Cryptic niche differentiation of novel sediment ecotypes of Rugeria pomeroyi correlates with nitrate respiration.</title>
        <authorList>
            <person name="Lin X."/>
            <person name="McNichol J."/>
            <person name="Chu X."/>
            <person name="Qian Y."/>
            <person name="Luo H."/>
        </authorList>
    </citation>
    <scope>NUCLEOTIDE SEQUENCE</scope>
    <source>
        <strain evidence="6">SZCCDBB064</strain>
    </source>
</reference>
<dbReference type="PROSITE" id="PS50222">
    <property type="entry name" value="EF_HAND_2"/>
    <property type="match status" value="2"/>
</dbReference>
<dbReference type="SMART" id="SM00054">
    <property type="entry name" value="EFh"/>
    <property type="match status" value="3"/>
</dbReference>
<feature type="domain" description="EF-hand" evidence="5">
    <location>
        <begin position="111"/>
        <end position="146"/>
    </location>
</feature>
<feature type="chain" id="PRO_5040313596" evidence="4">
    <location>
        <begin position="25"/>
        <end position="162"/>
    </location>
</feature>
<comment type="caution">
    <text evidence="6">The sequence shown here is derived from an EMBL/GenBank/DDBJ whole genome shotgun (WGS) entry which is preliminary data.</text>
</comment>
<dbReference type="CDD" id="cd00051">
    <property type="entry name" value="EFh"/>
    <property type="match status" value="1"/>
</dbReference>
<dbReference type="InterPro" id="IPR002048">
    <property type="entry name" value="EF_hand_dom"/>
</dbReference>
<dbReference type="Pfam" id="PF13833">
    <property type="entry name" value="EF-hand_8"/>
    <property type="match status" value="1"/>
</dbReference>
<dbReference type="PANTHER" id="PTHR10827:SF98">
    <property type="entry name" value="45 KDA CALCIUM-BINDING PROTEIN"/>
    <property type="match status" value="1"/>
</dbReference>
<evidence type="ECO:0000256" key="4">
    <source>
        <dbReference type="SAM" id="SignalP"/>
    </source>
</evidence>
<feature type="domain" description="EF-hand" evidence="5">
    <location>
        <begin position="35"/>
        <end position="61"/>
    </location>
</feature>
<dbReference type="Gene3D" id="1.10.238.10">
    <property type="entry name" value="EF-hand"/>
    <property type="match status" value="3"/>
</dbReference>
<dbReference type="Proteomes" id="UP000813672">
    <property type="component" value="Unassembled WGS sequence"/>
</dbReference>
<evidence type="ECO:0000256" key="2">
    <source>
        <dbReference type="ARBA" id="ARBA00022737"/>
    </source>
</evidence>
<feature type="region of interest" description="Disordered" evidence="3">
    <location>
        <begin position="138"/>
        <end position="162"/>
    </location>
</feature>
<feature type="compositionally biased region" description="Basic and acidic residues" evidence="3">
    <location>
        <begin position="141"/>
        <end position="162"/>
    </location>
</feature>
<keyword evidence="1" id="KW-0479">Metal-binding</keyword>
<evidence type="ECO:0000313" key="6">
    <source>
        <dbReference type="EMBL" id="MCE8537585.1"/>
    </source>
</evidence>
<evidence type="ECO:0000259" key="5">
    <source>
        <dbReference type="PROSITE" id="PS50222"/>
    </source>
</evidence>
<sequence length="162" mass="17355">MKHAGFIAALLLTGVAVTATSALAMGPGGGMRHNFSEIDADGDGKITPEEMQGHRAAMFTGADSDGDGKLSQAELEAQAMAHAKARVAWMLERHDANKDGALSQDEMPKHQKEGKSMRMFEHMDADGDGAISEQEFSEMQARGHDRHGGHGMKHGCDGKRKN</sequence>
<organism evidence="6 7">
    <name type="scientific">Ruegeria pomeroyi</name>
    <dbReference type="NCBI Taxonomy" id="89184"/>
    <lineage>
        <taxon>Bacteria</taxon>
        <taxon>Pseudomonadati</taxon>
        <taxon>Pseudomonadota</taxon>
        <taxon>Alphaproteobacteria</taxon>
        <taxon>Rhodobacterales</taxon>
        <taxon>Roseobacteraceae</taxon>
        <taxon>Ruegeria</taxon>
    </lineage>
</organism>
<keyword evidence="2" id="KW-0677">Repeat</keyword>
<dbReference type="AlphaFoldDB" id="A0A9Q3ZM14"/>
<dbReference type="InterPro" id="IPR018247">
    <property type="entry name" value="EF_Hand_1_Ca_BS"/>
</dbReference>
<dbReference type="EMBL" id="JAGQAF010000004">
    <property type="protein sequence ID" value="MCE8537585.1"/>
    <property type="molecule type" value="Genomic_DNA"/>
</dbReference>
<name>A0A9Q3ZM14_9RHOB</name>
<evidence type="ECO:0000313" key="7">
    <source>
        <dbReference type="Proteomes" id="UP000813672"/>
    </source>
</evidence>
<protein>
    <submittedName>
        <fullName evidence="6">EF-hand domain-containing protein</fullName>
    </submittedName>
</protein>
<dbReference type="GO" id="GO:0005509">
    <property type="term" value="F:calcium ion binding"/>
    <property type="evidence" value="ECO:0007669"/>
    <property type="project" value="InterPro"/>
</dbReference>
<gene>
    <name evidence="6" type="ORF">KBY27_08950</name>
</gene>
<evidence type="ECO:0000256" key="3">
    <source>
        <dbReference type="SAM" id="MobiDB-lite"/>
    </source>
</evidence>
<dbReference type="PANTHER" id="PTHR10827">
    <property type="entry name" value="RETICULOCALBIN"/>
    <property type="match status" value="1"/>
</dbReference>
<dbReference type="SUPFAM" id="SSF47473">
    <property type="entry name" value="EF-hand"/>
    <property type="match status" value="1"/>
</dbReference>
<proteinExistence type="predicted"/>
<keyword evidence="4" id="KW-0732">Signal</keyword>
<dbReference type="PROSITE" id="PS00018">
    <property type="entry name" value="EF_HAND_1"/>
    <property type="match status" value="2"/>
</dbReference>
<feature type="signal peptide" evidence="4">
    <location>
        <begin position="1"/>
        <end position="24"/>
    </location>
</feature>
<dbReference type="RefSeq" id="WP_234143513.1">
    <property type="nucleotide sequence ID" value="NZ_JAGPZY010000004.1"/>
</dbReference>
<evidence type="ECO:0000256" key="1">
    <source>
        <dbReference type="ARBA" id="ARBA00022723"/>
    </source>
</evidence>
<accession>A0A9Q3ZM14</accession>
<dbReference type="Pfam" id="PF13202">
    <property type="entry name" value="EF-hand_5"/>
    <property type="match status" value="1"/>
</dbReference>
<dbReference type="InterPro" id="IPR011992">
    <property type="entry name" value="EF-hand-dom_pair"/>
</dbReference>
<dbReference type="Pfam" id="PF13499">
    <property type="entry name" value="EF-hand_7"/>
    <property type="match status" value="1"/>
</dbReference>